<dbReference type="AlphaFoldDB" id="A0A143BNA0"/>
<organism evidence="3 4">
    <name type="scientific">Gemmatimonas phototrophica</name>
    <dbReference type="NCBI Taxonomy" id="1379270"/>
    <lineage>
        <taxon>Bacteria</taxon>
        <taxon>Pseudomonadati</taxon>
        <taxon>Gemmatimonadota</taxon>
        <taxon>Gemmatimonadia</taxon>
        <taxon>Gemmatimonadales</taxon>
        <taxon>Gemmatimonadaceae</taxon>
        <taxon>Gemmatimonas</taxon>
    </lineage>
</organism>
<reference evidence="3 4" key="2">
    <citation type="journal article" date="2016" name="Environ. Microbiol. Rep.">
        <title>Metagenomic evidence for the presence of phototrophic Gemmatimonadetes bacteria in diverse environments.</title>
        <authorList>
            <person name="Zeng Y."/>
            <person name="Baumbach J."/>
            <person name="Barbosa E.G."/>
            <person name="Azevedo V."/>
            <person name="Zhang C."/>
            <person name="Koblizek M."/>
        </authorList>
    </citation>
    <scope>NUCLEOTIDE SEQUENCE [LARGE SCALE GENOMIC DNA]</scope>
    <source>
        <strain evidence="3 4">AP64</strain>
    </source>
</reference>
<dbReference type="Pfam" id="PF13279">
    <property type="entry name" value="4HBT_2"/>
    <property type="match status" value="1"/>
</dbReference>
<dbReference type="GO" id="GO:0047617">
    <property type="term" value="F:fatty acyl-CoA hydrolase activity"/>
    <property type="evidence" value="ECO:0007669"/>
    <property type="project" value="TreeGrafter"/>
</dbReference>
<proteinExistence type="inferred from homology"/>
<evidence type="ECO:0000256" key="2">
    <source>
        <dbReference type="ARBA" id="ARBA00022801"/>
    </source>
</evidence>
<sequence length="150" mass="16310">MPLPIRPLADFPRHATDKLRYADTDRQGHVNNATFSTFLETGRVEVLYDPQAPLAHPDGEFVIASLMLEFRGEIQWPGTVTIGTGVARVGASSVTLTQAVYQDDRCVALAETVIVHISTATRRGMPLDEPARVRLAGWQVRDVSGSSAAP</sequence>
<dbReference type="EMBL" id="CP011454">
    <property type="protein sequence ID" value="AMW06103.1"/>
    <property type="molecule type" value="Genomic_DNA"/>
</dbReference>
<protein>
    <submittedName>
        <fullName evidence="3">Thioesterase</fullName>
    </submittedName>
</protein>
<keyword evidence="2" id="KW-0378">Hydrolase</keyword>
<evidence type="ECO:0000313" key="3">
    <source>
        <dbReference type="EMBL" id="AMW06103.1"/>
    </source>
</evidence>
<dbReference type="eggNOG" id="COG0824">
    <property type="taxonomic scope" value="Bacteria"/>
</dbReference>
<dbReference type="RefSeq" id="WP_043579322.1">
    <property type="nucleotide sequence ID" value="NZ_CP011454.1"/>
</dbReference>
<dbReference type="PANTHER" id="PTHR31793:SF27">
    <property type="entry name" value="NOVEL THIOESTERASE SUPERFAMILY DOMAIN AND SAPOSIN A-TYPE DOMAIN CONTAINING PROTEIN (0610012H03RIK)"/>
    <property type="match status" value="1"/>
</dbReference>
<dbReference type="Gene3D" id="3.10.129.10">
    <property type="entry name" value="Hotdog Thioesterase"/>
    <property type="match status" value="1"/>
</dbReference>
<accession>A0A143BNA0</accession>
<comment type="similarity">
    <text evidence="1">Belongs to the 4-hydroxybenzoyl-CoA thioesterase family.</text>
</comment>
<dbReference type="STRING" id="1379270.GEMMAAP_17540"/>
<dbReference type="Proteomes" id="UP000076404">
    <property type="component" value="Chromosome"/>
</dbReference>
<evidence type="ECO:0000313" key="4">
    <source>
        <dbReference type="Proteomes" id="UP000076404"/>
    </source>
</evidence>
<evidence type="ECO:0000256" key="1">
    <source>
        <dbReference type="ARBA" id="ARBA00005953"/>
    </source>
</evidence>
<dbReference type="CDD" id="cd00586">
    <property type="entry name" value="4HBT"/>
    <property type="match status" value="1"/>
</dbReference>
<dbReference type="PANTHER" id="PTHR31793">
    <property type="entry name" value="4-HYDROXYBENZOYL-COA THIOESTERASE FAMILY MEMBER"/>
    <property type="match status" value="1"/>
</dbReference>
<dbReference type="InterPro" id="IPR050563">
    <property type="entry name" value="4-hydroxybenzoyl-CoA_TE"/>
</dbReference>
<keyword evidence="4" id="KW-1185">Reference proteome</keyword>
<name>A0A143BNA0_9BACT</name>
<dbReference type="OrthoDB" id="9791529at2"/>
<gene>
    <name evidence="3" type="ORF">GEMMAAP_17540</name>
</gene>
<dbReference type="SUPFAM" id="SSF54637">
    <property type="entry name" value="Thioesterase/thiol ester dehydrase-isomerase"/>
    <property type="match status" value="1"/>
</dbReference>
<dbReference type="InterPro" id="IPR029069">
    <property type="entry name" value="HotDog_dom_sf"/>
</dbReference>
<dbReference type="KEGG" id="gph:GEMMAAP_17540"/>
<reference evidence="3 4" key="1">
    <citation type="journal article" date="2014" name="Proc. Natl. Acad. Sci. U.S.A.">
        <title>Functional type 2 photosynthetic reaction centers found in the rare bacterial phylum Gemmatimonadetes.</title>
        <authorList>
            <person name="Zeng Y."/>
            <person name="Feng F."/>
            <person name="Medova H."/>
            <person name="Dean J."/>
            <person name="Koblizek M."/>
        </authorList>
    </citation>
    <scope>NUCLEOTIDE SEQUENCE [LARGE SCALE GENOMIC DNA]</scope>
    <source>
        <strain evidence="3 4">AP64</strain>
    </source>
</reference>